<protein>
    <submittedName>
        <fullName evidence="5">FAD binding domain-containing protein</fullName>
    </submittedName>
</protein>
<dbReference type="PANTHER" id="PTHR42659">
    <property type="entry name" value="XANTHINE DEHYDROGENASE SUBUNIT C-RELATED"/>
    <property type="match status" value="1"/>
</dbReference>
<evidence type="ECO:0000256" key="3">
    <source>
        <dbReference type="ARBA" id="ARBA00023002"/>
    </source>
</evidence>
<evidence type="ECO:0000256" key="1">
    <source>
        <dbReference type="ARBA" id="ARBA00022630"/>
    </source>
</evidence>
<keyword evidence="1" id="KW-0285">Flavoprotein</keyword>
<reference evidence="6" key="1">
    <citation type="journal article" date="2019" name="Int. J. Syst. Evol. Microbiol.">
        <title>The Global Catalogue of Microorganisms (GCM) 10K type strain sequencing project: providing services to taxonomists for standard genome sequencing and annotation.</title>
        <authorList>
            <consortium name="The Broad Institute Genomics Platform"/>
            <consortium name="The Broad Institute Genome Sequencing Center for Infectious Disease"/>
            <person name="Wu L."/>
            <person name="Ma J."/>
        </authorList>
    </citation>
    <scope>NUCLEOTIDE SEQUENCE [LARGE SCALE GENOMIC DNA]</scope>
    <source>
        <strain evidence="6">CCM 8391</strain>
    </source>
</reference>
<keyword evidence="6" id="KW-1185">Reference proteome</keyword>
<feature type="domain" description="FAD-binding PCMH-type" evidence="4">
    <location>
        <begin position="1"/>
        <end position="176"/>
    </location>
</feature>
<dbReference type="SUPFAM" id="SSF55447">
    <property type="entry name" value="CO dehydrogenase flavoprotein C-terminal domain-like"/>
    <property type="match status" value="1"/>
</dbReference>
<dbReference type="InterPro" id="IPR051312">
    <property type="entry name" value="Diverse_Substr_Oxidored"/>
</dbReference>
<dbReference type="InterPro" id="IPR016169">
    <property type="entry name" value="FAD-bd_PCMH_sub2"/>
</dbReference>
<dbReference type="RefSeq" id="WP_379586838.1">
    <property type="nucleotide sequence ID" value="NZ_JBHSQW010000035.1"/>
</dbReference>
<dbReference type="PROSITE" id="PS51387">
    <property type="entry name" value="FAD_PCMH"/>
    <property type="match status" value="1"/>
</dbReference>
<dbReference type="Gene3D" id="3.30.465.10">
    <property type="match status" value="1"/>
</dbReference>
<name>A0ABW1J608_9PSEU</name>
<gene>
    <name evidence="5" type="ORF">ACFQE5_18990</name>
</gene>
<dbReference type="InterPro" id="IPR016166">
    <property type="entry name" value="FAD-bd_PCMH"/>
</dbReference>
<evidence type="ECO:0000256" key="2">
    <source>
        <dbReference type="ARBA" id="ARBA00022827"/>
    </source>
</evidence>
<dbReference type="Pfam" id="PF03450">
    <property type="entry name" value="CO_deh_flav_C"/>
    <property type="match status" value="1"/>
</dbReference>
<evidence type="ECO:0000313" key="6">
    <source>
        <dbReference type="Proteomes" id="UP001596302"/>
    </source>
</evidence>
<keyword evidence="3" id="KW-0560">Oxidoreductase</keyword>
<dbReference type="Gene3D" id="3.30.43.10">
    <property type="entry name" value="Uridine Diphospho-n-acetylenolpyruvylglucosamine Reductase, domain 2"/>
    <property type="match status" value="1"/>
</dbReference>
<dbReference type="Gene3D" id="3.30.390.50">
    <property type="entry name" value="CO dehydrogenase flavoprotein, C-terminal domain"/>
    <property type="match status" value="1"/>
</dbReference>
<evidence type="ECO:0000313" key="5">
    <source>
        <dbReference type="EMBL" id="MFC5996293.1"/>
    </source>
</evidence>
<evidence type="ECO:0000259" key="4">
    <source>
        <dbReference type="PROSITE" id="PS51387"/>
    </source>
</evidence>
<dbReference type="SUPFAM" id="SSF56176">
    <property type="entry name" value="FAD-binding/transporter-associated domain-like"/>
    <property type="match status" value="1"/>
</dbReference>
<sequence length="290" mass="29272">MSSVVTTVEVRHASSVEEAVSWLAELGPDAAPLAGGTWVMRAGQRGEPLARTYVALGRIPEVRAVTGTDPVVVGALTTHTALAGLAVPPALGALRQAAHYSAFPQVRNVATLGGNIGASGFAEADLVPALLALEARLVLAGPGGRTTVDLATYLAERGARPPGEIMVAAELPAAATRRSGYARLTVRGGGEYAIASVAISVDAAPDGTVTDARVAVGSVEPLARRCPAAEAALRGVPLSAVTARAAGAAAAAECTPRSGLDAPGWYRTAVLPSLFERAAARTGHDVPLEA</sequence>
<dbReference type="Proteomes" id="UP001596302">
    <property type="component" value="Unassembled WGS sequence"/>
</dbReference>
<organism evidence="5 6">
    <name type="scientific">Pseudonocardia hispaniensis</name>
    <dbReference type="NCBI Taxonomy" id="904933"/>
    <lineage>
        <taxon>Bacteria</taxon>
        <taxon>Bacillati</taxon>
        <taxon>Actinomycetota</taxon>
        <taxon>Actinomycetes</taxon>
        <taxon>Pseudonocardiales</taxon>
        <taxon>Pseudonocardiaceae</taxon>
        <taxon>Pseudonocardia</taxon>
    </lineage>
</organism>
<dbReference type="EMBL" id="JBHSQW010000035">
    <property type="protein sequence ID" value="MFC5996293.1"/>
    <property type="molecule type" value="Genomic_DNA"/>
</dbReference>
<dbReference type="SMART" id="SM01092">
    <property type="entry name" value="CO_deh_flav_C"/>
    <property type="match status" value="1"/>
</dbReference>
<dbReference type="InterPro" id="IPR002346">
    <property type="entry name" value="Mopterin_DH_FAD-bd"/>
</dbReference>
<keyword evidence="2" id="KW-0274">FAD</keyword>
<dbReference type="InterPro" id="IPR036318">
    <property type="entry name" value="FAD-bd_PCMH-like_sf"/>
</dbReference>
<dbReference type="InterPro" id="IPR005107">
    <property type="entry name" value="CO_DH_flav_C"/>
</dbReference>
<dbReference type="Pfam" id="PF00941">
    <property type="entry name" value="FAD_binding_5"/>
    <property type="match status" value="1"/>
</dbReference>
<dbReference type="PANTHER" id="PTHR42659:SF2">
    <property type="entry name" value="XANTHINE DEHYDROGENASE SUBUNIT C-RELATED"/>
    <property type="match status" value="1"/>
</dbReference>
<dbReference type="InterPro" id="IPR036683">
    <property type="entry name" value="CO_DH_flav_C_dom_sf"/>
</dbReference>
<dbReference type="InterPro" id="IPR016167">
    <property type="entry name" value="FAD-bd_PCMH_sub1"/>
</dbReference>
<proteinExistence type="predicted"/>
<accession>A0ABW1J608</accession>
<comment type="caution">
    <text evidence="5">The sequence shown here is derived from an EMBL/GenBank/DDBJ whole genome shotgun (WGS) entry which is preliminary data.</text>
</comment>